<dbReference type="GeneID" id="16077348"/>
<dbReference type="GO" id="GO:0005509">
    <property type="term" value="F:calcium ion binding"/>
    <property type="evidence" value="ECO:0007669"/>
    <property type="project" value="InterPro"/>
</dbReference>
<feature type="domain" description="EF-hand" evidence="5">
    <location>
        <begin position="92"/>
        <end position="127"/>
    </location>
</feature>
<dbReference type="InterPro" id="IPR018247">
    <property type="entry name" value="EF_Hand_1_Ca_BS"/>
</dbReference>
<evidence type="ECO:0000313" key="7">
    <source>
        <dbReference type="Proteomes" id="UP000007799"/>
    </source>
</evidence>
<dbReference type="Pfam" id="PF13499">
    <property type="entry name" value="EF-hand_7"/>
    <property type="match status" value="3"/>
</dbReference>
<evidence type="ECO:0000256" key="1">
    <source>
        <dbReference type="ARBA" id="ARBA00022723"/>
    </source>
</evidence>
<proteinExistence type="predicted"/>
<feature type="domain" description="EF-hand" evidence="5">
    <location>
        <begin position="304"/>
        <end position="339"/>
    </location>
</feature>
<feature type="domain" description="EF-hand" evidence="5">
    <location>
        <begin position="134"/>
        <end position="169"/>
    </location>
</feature>
<feature type="region of interest" description="Disordered" evidence="4">
    <location>
        <begin position="177"/>
        <end position="214"/>
    </location>
</feature>
<gene>
    <name evidence="6" type="ORF">PTSG_02267</name>
</gene>
<dbReference type="eggNOG" id="KOG0027">
    <property type="taxonomic scope" value="Eukaryota"/>
</dbReference>
<dbReference type="PROSITE" id="PS00018">
    <property type="entry name" value="EF_HAND_1"/>
    <property type="match status" value="8"/>
</dbReference>
<dbReference type="AlphaFoldDB" id="F2U1P8"/>
<sequence>MDQRLIAMHTRATSIFVQADRDESGWLSKKELKRAIQGNDDIRFDLRTAGGRPWKDFWAELDVDGDGRIELDELINYVTKVLVDKTDSTVRSVKDLAREIFERADRDGNGVLSKRELKRVLHEDDDLRDELRAAHGRHWKDFWTELDANGDGQIEFEELVEYIDKAHKQHVDNAVASAAEARSNPAAAEEKADKGTDETSTGGESTARTDETFGERLARMRAHVRDIFERADRDKNGWLSKKELKRVLHEDDDLRYELRTSGGRPWKEFWAELDVDNDGRIEEKELVDYLMKVLTEKASKHHASLKERAKDIFERADRDKNGWLSKKELKRVLHEDDDLRDELRTAHGRHWKDFWTELDANGDGKITLDELVDYIEKAGTRHVQEGLELVRA</sequence>
<feature type="domain" description="EF-hand" evidence="5">
    <location>
        <begin position="261"/>
        <end position="296"/>
    </location>
</feature>
<evidence type="ECO:0000256" key="3">
    <source>
        <dbReference type="ARBA" id="ARBA00022837"/>
    </source>
</evidence>
<organism evidence="6 7">
    <name type="scientific">Salpingoeca rosetta (strain ATCC 50818 / BSB-021)</name>
    <dbReference type="NCBI Taxonomy" id="946362"/>
    <lineage>
        <taxon>Eukaryota</taxon>
        <taxon>Choanoflagellata</taxon>
        <taxon>Craspedida</taxon>
        <taxon>Salpingoecidae</taxon>
        <taxon>Salpingoeca</taxon>
    </lineage>
</organism>
<keyword evidence="1" id="KW-0479">Metal-binding</keyword>
<dbReference type="RefSeq" id="XP_004996755.1">
    <property type="nucleotide sequence ID" value="XM_004996698.1"/>
</dbReference>
<dbReference type="InterPro" id="IPR011992">
    <property type="entry name" value="EF-hand-dom_pair"/>
</dbReference>
<dbReference type="SUPFAM" id="SSF47473">
    <property type="entry name" value="EF-hand"/>
    <property type="match status" value="2"/>
</dbReference>
<feature type="compositionally biased region" description="Low complexity" evidence="4">
    <location>
        <begin position="177"/>
        <end position="187"/>
    </location>
</feature>
<accession>F2U1P8</accession>
<keyword evidence="2" id="KW-0677">Repeat</keyword>
<dbReference type="Gene3D" id="1.10.238.10">
    <property type="entry name" value="EF-hand"/>
    <property type="match status" value="3"/>
</dbReference>
<reference evidence="6" key="1">
    <citation type="submission" date="2009-08" db="EMBL/GenBank/DDBJ databases">
        <title>Annotation of Salpingoeca rosetta.</title>
        <authorList>
            <consortium name="The Broad Institute Genome Sequencing Platform"/>
            <person name="Russ C."/>
            <person name="Cuomo C."/>
            <person name="Burger G."/>
            <person name="Gray M.W."/>
            <person name="Holland P.W.H."/>
            <person name="King N."/>
            <person name="Lang F.B.F."/>
            <person name="Roger A.J."/>
            <person name="Ruiz-Trillo I."/>
            <person name="Young S.K."/>
            <person name="Zeng Q."/>
            <person name="Gargeya S."/>
            <person name="Alvarado L."/>
            <person name="Berlin A."/>
            <person name="Chapman S.B."/>
            <person name="Chen Z."/>
            <person name="Freedman E."/>
            <person name="Gellesch M."/>
            <person name="Goldberg J."/>
            <person name="Griggs A."/>
            <person name="Gujja S."/>
            <person name="Heilman E."/>
            <person name="Heiman D."/>
            <person name="Howarth C."/>
            <person name="Mehta T."/>
            <person name="Neiman D."/>
            <person name="Pearson M."/>
            <person name="Roberts A."/>
            <person name="Saif S."/>
            <person name="Shea T."/>
            <person name="Shenoy N."/>
            <person name="Sisk P."/>
            <person name="Stolte C."/>
            <person name="Sykes S."/>
            <person name="White J."/>
            <person name="Yandava C."/>
            <person name="Haas B."/>
            <person name="Nusbaum C."/>
            <person name="Birren B."/>
        </authorList>
    </citation>
    <scope>NUCLEOTIDE SEQUENCE</scope>
    <source>
        <strain evidence="6">ATCC 50818</strain>
    </source>
</reference>
<dbReference type="STRING" id="946362.F2U1P8"/>
<evidence type="ECO:0000313" key="6">
    <source>
        <dbReference type="EMBL" id="EGD81551.1"/>
    </source>
</evidence>
<dbReference type="PANTHER" id="PTHR10827">
    <property type="entry name" value="RETICULOCALBIN"/>
    <property type="match status" value="1"/>
</dbReference>
<dbReference type="CDD" id="cd00051">
    <property type="entry name" value="EFh"/>
    <property type="match status" value="1"/>
</dbReference>
<feature type="domain" description="EF-hand" evidence="5">
    <location>
        <begin position="54"/>
        <end position="84"/>
    </location>
</feature>
<feature type="domain" description="EF-hand" evidence="5">
    <location>
        <begin position="219"/>
        <end position="254"/>
    </location>
</feature>
<dbReference type="InParanoid" id="F2U1P8"/>
<keyword evidence="7" id="KW-1185">Reference proteome</keyword>
<protein>
    <recommendedName>
        <fullName evidence="5">EF-hand domain-containing protein</fullName>
    </recommendedName>
</protein>
<keyword evidence="3" id="KW-0106">Calcium</keyword>
<dbReference type="OrthoDB" id="26525at2759"/>
<feature type="domain" description="EF-hand" evidence="5">
    <location>
        <begin position="346"/>
        <end position="381"/>
    </location>
</feature>
<dbReference type="Proteomes" id="UP000007799">
    <property type="component" value="Unassembled WGS sequence"/>
</dbReference>
<dbReference type="EMBL" id="GL832959">
    <property type="protein sequence ID" value="EGD81551.1"/>
    <property type="molecule type" value="Genomic_DNA"/>
</dbReference>
<dbReference type="Pfam" id="PF13202">
    <property type="entry name" value="EF-hand_5"/>
    <property type="match status" value="2"/>
</dbReference>
<name>F2U1P8_SALR5</name>
<dbReference type="PROSITE" id="PS50222">
    <property type="entry name" value="EF_HAND_2"/>
    <property type="match status" value="7"/>
</dbReference>
<evidence type="ECO:0000256" key="2">
    <source>
        <dbReference type="ARBA" id="ARBA00022737"/>
    </source>
</evidence>
<feature type="compositionally biased region" description="Basic and acidic residues" evidence="4">
    <location>
        <begin position="188"/>
        <end position="197"/>
    </location>
</feature>
<evidence type="ECO:0000259" key="5">
    <source>
        <dbReference type="PROSITE" id="PS50222"/>
    </source>
</evidence>
<dbReference type="SMART" id="SM00054">
    <property type="entry name" value="EFh"/>
    <property type="match status" value="8"/>
</dbReference>
<dbReference type="InterPro" id="IPR002048">
    <property type="entry name" value="EF_hand_dom"/>
</dbReference>
<dbReference type="FunCoup" id="F2U1P8">
    <property type="interactions" value="2032"/>
</dbReference>
<evidence type="ECO:0000256" key="4">
    <source>
        <dbReference type="SAM" id="MobiDB-lite"/>
    </source>
</evidence>
<dbReference type="PANTHER" id="PTHR10827:SF98">
    <property type="entry name" value="45 KDA CALCIUM-BINDING PROTEIN"/>
    <property type="match status" value="1"/>
</dbReference>